<sequence>MVNWTEDLYKIKEVNNNARGIKRKKIYRNGSNSNAIEAEIGMELKTANGIRLDLATGRMAASDKVLCTLEMPNLKPISQSPILNCGDLNHVLFNSEKLSCPTETLPGSLNFLHFLDKHGIEDLPHTGCKFSWSGIKSDITIFEKLDRAMGNYEVASSFPSSICQGLPIQRSIDISLRNQLDLLLKSEEDYWRQRSKLTAITEGDNNTNFFHSHVKHTTKTNSIIELRDVSSTLFIEEGEIRDHYKNFFANLFNPTNHTASQIQFTTP</sequence>
<dbReference type="EMBL" id="BAABME010018637">
    <property type="protein sequence ID" value="GAA0154520.1"/>
    <property type="molecule type" value="Genomic_DNA"/>
</dbReference>
<gene>
    <name evidence="1" type="ORF">LIER_37903</name>
</gene>
<reference evidence="1 2" key="1">
    <citation type="submission" date="2024-01" db="EMBL/GenBank/DDBJ databases">
        <title>The complete chloroplast genome sequence of Lithospermum erythrorhizon: insights into the phylogenetic relationship among Boraginaceae species and the maternal lineages of purple gromwells.</title>
        <authorList>
            <person name="Okada T."/>
            <person name="Watanabe K."/>
        </authorList>
    </citation>
    <scope>NUCLEOTIDE SEQUENCE [LARGE SCALE GENOMIC DNA]</scope>
</reference>
<dbReference type="Proteomes" id="UP001454036">
    <property type="component" value="Unassembled WGS sequence"/>
</dbReference>
<protein>
    <submittedName>
        <fullName evidence="1">Uncharacterized protein</fullName>
    </submittedName>
</protein>
<accession>A0AAV3PW14</accession>
<comment type="caution">
    <text evidence="1">The sequence shown here is derived from an EMBL/GenBank/DDBJ whole genome shotgun (WGS) entry which is preliminary data.</text>
</comment>
<dbReference type="PANTHER" id="PTHR33710">
    <property type="entry name" value="BNAC02G09200D PROTEIN"/>
    <property type="match status" value="1"/>
</dbReference>
<evidence type="ECO:0000313" key="2">
    <source>
        <dbReference type="Proteomes" id="UP001454036"/>
    </source>
</evidence>
<evidence type="ECO:0000313" key="1">
    <source>
        <dbReference type="EMBL" id="GAA0154520.1"/>
    </source>
</evidence>
<name>A0AAV3PW14_LITER</name>
<keyword evidence="2" id="KW-1185">Reference proteome</keyword>
<organism evidence="1 2">
    <name type="scientific">Lithospermum erythrorhizon</name>
    <name type="common">Purple gromwell</name>
    <name type="synonym">Lithospermum officinale var. erythrorhizon</name>
    <dbReference type="NCBI Taxonomy" id="34254"/>
    <lineage>
        <taxon>Eukaryota</taxon>
        <taxon>Viridiplantae</taxon>
        <taxon>Streptophyta</taxon>
        <taxon>Embryophyta</taxon>
        <taxon>Tracheophyta</taxon>
        <taxon>Spermatophyta</taxon>
        <taxon>Magnoliopsida</taxon>
        <taxon>eudicotyledons</taxon>
        <taxon>Gunneridae</taxon>
        <taxon>Pentapetalae</taxon>
        <taxon>asterids</taxon>
        <taxon>lamiids</taxon>
        <taxon>Boraginales</taxon>
        <taxon>Boraginaceae</taxon>
        <taxon>Boraginoideae</taxon>
        <taxon>Lithospermeae</taxon>
        <taxon>Lithospermum</taxon>
    </lineage>
</organism>
<dbReference type="AlphaFoldDB" id="A0AAV3PW14"/>
<proteinExistence type="predicted"/>
<dbReference type="PANTHER" id="PTHR33710:SF71">
    <property type="entry name" value="ENDONUCLEASE_EXONUCLEASE_PHOSPHATASE DOMAIN-CONTAINING PROTEIN"/>
    <property type="match status" value="1"/>
</dbReference>